<organism evidence="3 4">
    <name type="scientific">Pleurotus eryngii</name>
    <name type="common">Boletus of the steppes</name>
    <dbReference type="NCBI Taxonomy" id="5323"/>
    <lineage>
        <taxon>Eukaryota</taxon>
        <taxon>Fungi</taxon>
        <taxon>Dikarya</taxon>
        <taxon>Basidiomycota</taxon>
        <taxon>Agaricomycotina</taxon>
        <taxon>Agaricomycetes</taxon>
        <taxon>Agaricomycetidae</taxon>
        <taxon>Agaricales</taxon>
        <taxon>Pleurotineae</taxon>
        <taxon>Pleurotaceae</taxon>
        <taxon>Pleurotus</taxon>
    </lineage>
</organism>
<evidence type="ECO:0008006" key="5">
    <source>
        <dbReference type="Google" id="ProtNLM"/>
    </source>
</evidence>
<evidence type="ECO:0000313" key="3">
    <source>
        <dbReference type="EMBL" id="KAF9501945.1"/>
    </source>
</evidence>
<dbReference type="AlphaFoldDB" id="A0A9P6AB77"/>
<keyword evidence="1" id="KW-0175">Coiled coil</keyword>
<protein>
    <recommendedName>
        <fullName evidence="5">PH domain-containing protein</fullName>
    </recommendedName>
</protein>
<feature type="region of interest" description="Disordered" evidence="2">
    <location>
        <begin position="358"/>
        <end position="377"/>
    </location>
</feature>
<gene>
    <name evidence="3" type="ORF">BDN71DRAFT_1584972</name>
</gene>
<proteinExistence type="predicted"/>
<evidence type="ECO:0000256" key="1">
    <source>
        <dbReference type="SAM" id="Coils"/>
    </source>
</evidence>
<dbReference type="OrthoDB" id="2261329at2759"/>
<feature type="region of interest" description="Disordered" evidence="2">
    <location>
        <begin position="27"/>
        <end position="60"/>
    </location>
</feature>
<keyword evidence="4" id="KW-1185">Reference proteome</keyword>
<feature type="region of interest" description="Disordered" evidence="2">
    <location>
        <begin position="399"/>
        <end position="418"/>
    </location>
</feature>
<evidence type="ECO:0000313" key="4">
    <source>
        <dbReference type="Proteomes" id="UP000807025"/>
    </source>
</evidence>
<sequence length="843" mass="93299">MGPRYILSGHIPQQTSAKQMINRYESIGSPRTGRHTGRASPPPRTPPRQETHMKKDKSPLRRSFQNLVTAFKKGARAIGSRHDSESSVLYPVSRGLLSRRVDTTDLYNAEYSVQPSRPPTPPPKGPCLSGKLLYLSADPMDSVWRPCAATMGLTSISLCHSQAPNRVSSSGVSLLQCIEVRSSQFDSKYLLDRTSIGTSHVEDLRAFELIYDGKPTERFACFTTQERAMWIDTIWDAIISLHGSTRKLDILLGQGDRALDFQPFKNAVQPIPVLPQGNQDHASQHSEAAHNISNLPQGNRSHEFPPTEVVPPLSHLPPACPSKNFNDDDRGPRPSPQASTAVANHRLLPPLVIANGCPSLSTSSGTTSSDTSHLRSRSPSIANLDSLSVVKQRLAQIQSPTKVTGMPSPTAFSRLPSPQKLKIPKQDDVTPLSAYDASNNILDYYRGQGNDEDLYSGEAVLITTQDIPSQQDCVPVDVSRRNSGFDAAVQISGLPPYSMRTKEIVSGSQPRTSANITDTSQHLLEAINAKLDGLSNQPSERADQSSKLLLSLRELARQLDSSRREQVAKLDNILTATTSSAIAPQIQNSSAILNKLDTLIETQRNAPPQTNDPTKHAQLEQLVGLLRADITDRASQIHQQADSVRYLNELNSWLEAFVSNGTTQIQGLAANVEALCQSMGCSTADARGSPYDGLREDIHRFILETRTRDENVATIHHNMMALLNEQRQGNANTPHDLIAGIMHQQRRDHEAILSTLVYEVSSEIRGERLRFVEAMKEATQINVQMHVDQFKRELNKEVVTMTKEVQRLHNEKKAIENQIAELFSFYSKRAPAEIHPERLHFAR</sequence>
<feature type="coiled-coil region" evidence="1">
    <location>
        <begin position="791"/>
        <end position="818"/>
    </location>
</feature>
<accession>A0A9P6AB77</accession>
<feature type="compositionally biased region" description="Low complexity" evidence="2">
    <location>
        <begin position="359"/>
        <end position="371"/>
    </location>
</feature>
<comment type="caution">
    <text evidence="3">The sequence shown here is derived from an EMBL/GenBank/DDBJ whole genome shotgun (WGS) entry which is preliminary data.</text>
</comment>
<feature type="region of interest" description="Disordered" evidence="2">
    <location>
        <begin position="272"/>
        <end position="339"/>
    </location>
</feature>
<dbReference type="Proteomes" id="UP000807025">
    <property type="component" value="Unassembled WGS sequence"/>
</dbReference>
<reference evidence="3" key="1">
    <citation type="submission" date="2020-11" db="EMBL/GenBank/DDBJ databases">
        <authorList>
            <consortium name="DOE Joint Genome Institute"/>
            <person name="Ahrendt S."/>
            <person name="Riley R."/>
            <person name="Andreopoulos W."/>
            <person name="Labutti K."/>
            <person name="Pangilinan J."/>
            <person name="Ruiz-Duenas F.J."/>
            <person name="Barrasa J.M."/>
            <person name="Sanchez-Garcia M."/>
            <person name="Camarero S."/>
            <person name="Miyauchi S."/>
            <person name="Serrano A."/>
            <person name="Linde D."/>
            <person name="Babiker R."/>
            <person name="Drula E."/>
            <person name="Ayuso-Fernandez I."/>
            <person name="Pacheco R."/>
            <person name="Padilla G."/>
            <person name="Ferreira P."/>
            <person name="Barriuso J."/>
            <person name="Kellner H."/>
            <person name="Castanera R."/>
            <person name="Alfaro M."/>
            <person name="Ramirez L."/>
            <person name="Pisabarro A.G."/>
            <person name="Kuo A."/>
            <person name="Tritt A."/>
            <person name="Lipzen A."/>
            <person name="He G."/>
            <person name="Yan M."/>
            <person name="Ng V."/>
            <person name="Cullen D."/>
            <person name="Martin F."/>
            <person name="Rosso M.-N."/>
            <person name="Henrissat B."/>
            <person name="Hibbett D."/>
            <person name="Martinez A.T."/>
            <person name="Grigoriev I.V."/>
        </authorList>
    </citation>
    <scope>NUCLEOTIDE SEQUENCE</scope>
    <source>
        <strain evidence="3">ATCC 90797</strain>
    </source>
</reference>
<dbReference type="EMBL" id="MU154522">
    <property type="protein sequence ID" value="KAF9501945.1"/>
    <property type="molecule type" value="Genomic_DNA"/>
</dbReference>
<feature type="compositionally biased region" description="Basic and acidic residues" evidence="2">
    <location>
        <begin position="47"/>
        <end position="59"/>
    </location>
</feature>
<name>A0A9P6AB77_PLEER</name>
<evidence type="ECO:0000256" key="2">
    <source>
        <dbReference type="SAM" id="MobiDB-lite"/>
    </source>
</evidence>